<keyword evidence="2" id="KW-1185">Reference proteome</keyword>
<dbReference type="EMBL" id="SRYB01000028">
    <property type="protein sequence ID" value="TGY77240.1"/>
    <property type="molecule type" value="Genomic_DNA"/>
</dbReference>
<evidence type="ECO:0000313" key="1">
    <source>
        <dbReference type="EMBL" id="TGY77240.1"/>
    </source>
</evidence>
<proteinExistence type="predicted"/>
<sequence length="428" mass="49953">MKSSIYNYIITDDEYSYWYNGFSHQYFLLPLDLGNKIKEILKSPAAISQLPRKLYDKLQAGGFIVEDGVNELELVINENTKAINKKDYYMVILPTLNCNFKCWYCIQDHIPSLMTEEVISLVKRHIKYVIENLDLDTLHIEWFGGEPFLYFDKVIRPISEYAISICNEAKIPFFNSATTNGFYLTSKILPQLDKLKFRRFQITIDGNREFHDKVKFQKGCSSTFNHVLTNINNILTQNKDVEMILRINYTHTNLTYNIVNQVNSFITPANRQSVVISLKKVWQEAIDKSSYVNRVELLTLFEENGYKVSWFDAVTNFIPCYANKKYYCAVNYNGSTVKCTACNDLYEDKSKGYISGTGQIEWINDFDKKYCQPSFKNERCLKCKYLPVCMGICPRDFAQGHSYCKIENQDMEFEQSLINMIKHNVQNQ</sequence>
<name>A0AC61RIW1_9BACT</name>
<accession>A0AC61RIW1</accession>
<gene>
    <name evidence="1" type="ORF">E5331_15655</name>
</gene>
<protein>
    <submittedName>
        <fullName evidence="1">Radical SAM protein</fullName>
    </submittedName>
</protein>
<dbReference type="Proteomes" id="UP000306319">
    <property type="component" value="Unassembled WGS sequence"/>
</dbReference>
<evidence type="ECO:0000313" key="2">
    <source>
        <dbReference type="Proteomes" id="UP000306319"/>
    </source>
</evidence>
<reference evidence="1" key="1">
    <citation type="submission" date="2019-04" db="EMBL/GenBank/DDBJ databases">
        <title>Microbes associate with the intestines of laboratory mice.</title>
        <authorList>
            <person name="Navarre W."/>
            <person name="Wong E."/>
            <person name="Huang K."/>
            <person name="Tropini C."/>
            <person name="Ng K."/>
            <person name="Yu B."/>
        </authorList>
    </citation>
    <scope>NUCLEOTIDE SEQUENCE</scope>
    <source>
        <strain evidence="1">NM04_E33</strain>
    </source>
</reference>
<comment type="caution">
    <text evidence="1">The sequence shown here is derived from an EMBL/GenBank/DDBJ whole genome shotgun (WGS) entry which is preliminary data.</text>
</comment>
<organism evidence="1 2">
    <name type="scientific">Lepagella muris</name>
    <dbReference type="NCBI Taxonomy" id="3032870"/>
    <lineage>
        <taxon>Bacteria</taxon>
        <taxon>Pseudomonadati</taxon>
        <taxon>Bacteroidota</taxon>
        <taxon>Bacteroidia</taxon>
        <taxon>Bacteroidales</taxon>
        <taxon>Muribaculaceae</taxon>
        <taxon>Lepagella</taxon>
    </lineage>
</organism>